<gene>
    <name evidence="1" type="ORF">SO694_00017227</name>
</gene>
<name>A0ABR1G2G7_AURAN</name>
<evidence type="ECO:0000313" key="2">
    <source>
        <dbReference type="Proteomes" id="UP001363151"/>
    </source>
</evidence>
<evidence type="ECO:0000313" key="1">
    <source>
        <dbReference type="EMBL" id="KAK7242520.1"/>
    </source>
</evidence>
<dbReference type="EMBL" id="JBBJCI010000142">
    <property type="protein sequence ID" value="KAK7242520.1"/>
    <property type="molecule type" value="Genomic_DNA"/>
</dbReference>
<protein>
    <submittedName>
        <fullName evidence="1">Spectrin binding protein</fullName>
    </submittedName>
</protein>
<keyword evidence="2" id="KW-1185">Reference proteome</keyword>
<proteinExistence type="predicted"/>
<reference evidence="1 2" key="1">
    <citation type="submission" date="2024-03" db="EMBL/GenBank/DDBJ databases">
        <title>Aureococcus anophagefferens CCMP1851 and Kratosvirus quantuckense: Draft genome of a second virus-susceptible host strain in the model system.</title>
        <authorList>
            <person name="Chase E."/>
            <person name="Truchon A.R."/>
            <person name="Schepens W."/>
            <person name="Wilhelm S.W."/>
        </authorList>
    </citation>
    <scope>NUCLEOTIDE SEQUENCE [LARGE SCALE GENOMIC DNA]</scope>
    <source>
        <strain evidence="1 2">CCMP1851</strain>
    </source>
</reference>
<sequence>MATAAFLAKVRAAGGWDKYVHEPRADLLALRQQLPSLRERGRASPSTVRAHERLFLNTSLPDEVFSHILAFWRTSRDY</sequence>
<dbReference type="Proteomes" id="UP001363151">
    <property type="component" value="Unassembled WGS sequence"/>
</dbReference>
<comment type="caution">
    <text evidence="1">The sequence shown here is derived from an EMBL/GenBank/DDBJ whole genome shotgun (WGS) entry which is preliminary data.</text>
</comment>
<accession>A0ABR1G2G7</accession>
<organism evidence="1 2">
    <name type="scientific">Aureococcus anophagefferens</name>
    <name type="common">Harmful bloom alga</name>
    <dbReference type="NCBI Taxonomy" id="44056"/>
    <lineage>
        <taxon>Eukaryota</taxon>
        <taxon>Sar</taxon>
        <taxon>Stramenopiles</taxon>
        <taxon>Ochrophyta</taxon>
        <taxon>Pelagophyceae</taxon>
        <taxon>Pelagomonadales</taxon>
        <taxon>Pelagomonadaceae</taxon>
        <taxon>Aureococcus</taxon>
    </lineage>
</organism>